<sequence length="70" mass="7974">MRTVSHAHEPRLAGVAVLRGWVRRWFARRRLARDLPFMTAETLADIGLSRAEALAEVHRPFWRSGAHDAA</sequence>
<evidence type="ECO:0000259" key="1">
    <source>
        <dbReference type="Pfam" id="PF06568"/>
    </source>
</evidence>
<comment type="caution">
    <text evidence="2">The sequence shown here is derived from an EMBL/GenBank/DDBJ whole genome shotgun (WGS) entry which is preliminary data.</text>
</comment>
<feature type="domain" description="YjiS-like" evidence="1">
    <location>
        <begin position="18"/>
        <end position="53"/>
    </location>
</feature>
<evidence type="ECO:0000313" key="3">
    <source>
        <dbReference type="Proteomes" id="UP000035929"/>
    </source>
</evidence>
<accession>A0A0J6SY33</accession>
<dbReference type="AlphaFoldDB" id="A0A0J6SY33"/>
<protein>
    <recommendedName>
        <fullName evidence="1">YjiS-like domain-containing protein</fullName>
    </recommendedName>
</protein>
<gene>
    <name evidence="2" type="ORF">VP06_05945</name>
</gene>
<reference evidence="2 3" key="1">
    <citation type="submission" date="2015-03" db="EMBL/GenBank/DDBJ databases">
        <title>Genome sequencing of Methylobacterium aquaticum DSM16371 type strain.</title>
        <authorList>
            <person name="Chaudhry V."/>
            <person name="Patil P.B."/>
        </authorList>
    </citation>
    <scope>NUCLEOTIDE SEQUENCE [LARGE SCALE GENOMIC DNA]</scope>
    <source>
        <strain evidence="2 3">DSM 16371</strain>
    </source>
</reference>
<evidence type="ECO:0000313" key="2">
    <source>
        <dbReference type="EMBL" id="KMO38639.1"/>
    </source>
</evidence>
<organism evidence="2 3">
    <name type="scientific">Methylobacterium aquaticum</name>
    <dbReference type="NCBI Taxonomy" id="270351"/>
    <lineage>
        <taxon>Bacteria</taxon>
        <taxon>Pseudomonadati</taxon>
        <taxon>Pseudomonadota</taxon>
        <taxon>Alphaproteobacteria</taxon>
        <taxon>Hyphomicrobiales</taxon>
        <taxon>Methylobacteriaceae</taxon>
        <taxon>Methylobacterium</taxon>
    </lineage>
</organism>
<dbReference type="PATRIC" id="fig|270351.6.peg.5695"/>
<name>A0A0J6SY33_9HYPH</name>
<dbReference type="EMBL" id="LABX01000044">
    <property type="protein sequence ID" value="KMO38639.1"/>
    <property type="molecule type" value="Genomic_DNA"/>
</dbReference>
<dbReference type="OrthoDB" id="7376415at2"/>
<dbReference type="InterPro" id="IPR009506">
    <property type="entry name" value="YjiS-like"/>
</dbReference>
<dbReference type="Proteomes" id="UP000035929">
    <property type="component" value="Unassembled WGS sequence"/>
</dbReference>
<proteinExistence type="predicted"/>
<dbReference type="Pfam" id="PF06568">
    <property type="entry name" value="YjiS-like"/>
    <property type="match status" value="1"/>
</dbReference>